<evidence type="ECO:0000256" key="3">
    <source>
        <dbReference type="ARBA" id="ARBA00023027"/>
    </source>
</evidence>
<name>A0A5Q0BJ39_9GAMM</name>
<keyword evidence="5 8" id="KW-0406">Ion transport</keyword>
<dbReference type="Pfam" id="PF05896">
    <property type="entry name" value="NQRA_N"/>
    <property type="match status" value="1"/>
</dbReference>
<dbReference type="Pfam" id="PF11973">
    <property type="entry name" value="NQRA_SLBB"/>
    <property type="match status" value="1"/>
</dbReference>
<dbReference type="PANTHER" id="PTHR37839:SF1">
    <property type="entry name" value="NA(+)-TRANSLOCATING NADH-QUINONE REDUCTASE SUBUNIT A"/>
    <property type="match status" value="1"/>
</dbReference>
<dbReference type="KEGG" id="mmob:F6R98_11340"/>
<feature type="domain" description="NqrA N-terminal barrel-sandwich hybrid" evidence="9">
    <location>
        <begin position="3"/>
        <end position="97"/>
    </location>
</feature>
<evidence type="ECO:0000256" key="8">
    <source>
        <dbReference type="HAMAP-Rule" id="MF_00425"/>
    </source>
</evidence>
<comment type="function">
    <text evidence="8">NQR complex catalyzes the reduction of ubiquinone-1 to ubiquinol by two successive reactions, coupled with the transport of Na(+) ions from the cytoplasm to the periplasm. NqrA to NqrE are probably involved in the second step, the conversion of ubisemiquinone to ubiquinol.</text>
</comment>
<dbReference type="EMBL" id="CP044205">
    <property type="protein sequence ID" value="QFY43142.1"/>
    <property type="molecule type" value="Genomic_DNA"/>
</dbReference>
<dbReference type="GO" id="GO:0016655">
    <property type="term" value="F:oxidoreductase activity, acting on NAD(P)H, quinone or similar compound as acceptor"/>
    <property type="evidence" value="ECO:0007669"/>
    <property type="project" value="UniProtKB-UniRule"/>
</dbReference>
<keyword evidence="3 8" id="KW-0520">NAD</keyword>
<protein>
    <recommendedName>
        <fullName evidence="8">Na(+)-translocating NADH-quinone reductase subunit A</fullName>
        <shortName evidence="8">Na(+)-NQR subunit A</shortName>
        <shortName evidence="8">Na(+)-translocating NQR subunit A</shortName>
        <ecNumber evidence="8">7.2.1.1</ecNumber>
    </recommendedName>
    <alternativeName>
        <fullName evidence="8">NQR complex subunit A</fullName>
    </alternativeName>
    <alternativeName>
        <fullName evidence="8">NQR-1 subunit A</fullName>
    </alternativeName>
</protein>
<sequence length="452" mass="49245">MLIKITKGLDLPITGEPEQLIYNDAGIPGSVALTGLDYVGLKPSLKVSEGDRVKLGDVLFFDKADSKVVFTSPGSGIVKSINRGEKRVLQSVVVELDGQDEAGFPSWSQQELSELSREQVRDNLLASGLWTSFRTRPYSKVPGSDAVPHSIFVTAIDTNPLAANPEVVVRERVEDFKNGLALIAKLTDGKVYLCQSPRHRFPDAGVAKMETAEFSGPHPAGLAGTHIHYLAPVSATRSVWSLDYQSVIAIGALFTTGRLNVERIVSLAGPLVRRPRLVRTRVGANLCDLVKDQLIAGKEARVISGSVLSGRQVEGAFTFLGSYHNQVSVLEEGREREFFGWVVPSEKKFSFLNVLLSSLPKARGKKFPLNTDKYGSPRAIVPVGVYEDVMPLDILPTQLLKSLVIGDSDQAQLLGCLELDEEDLALCTFVDPGKHDFGIALRQNLTQIEKEG</sequence>
<evidence type="ECO:0000313" key="13">
    <source>
        <dbReference type="Proteomes" id="UP000325755"/>
    </source>
</evidence>
<evidence type="ECO:0000256" key="6">
    <source>
        <dbReference type="ARBA" id="ARBA00023075"/>
    </source>
</evidence>
<dbReference type="EC" id="7.2.1.1" evidence="8"/>
<keyword evidence="2 8" id="KW-1278">Translocase</keyword>
<comment type="catalytic activity">
    <reaction evidence="8">
        <text>a ubiquinone + n Na(+)(in) + NADH + H(+) = a ubiquinol + n Na(+)(out) + NAD(+)</text>
        <dbReference type="Rhea" id="RHEA:47748"/>
        <dbReference type="Rhea" id="RHEA-COMP:9565"/>
        <dbReference type="Rhea" id="RHEA-COMP:9566"/>
        <dbReference type="ChEBI" id="CHEBI:15378"/>
        <dbReference type="ChEBI" id="CHEBI:16389"/>
        <dbReference type="ChEBI" id="CHEBI:17976"/>
        <dbReference type="ChEBI" id="CHEBI:29101"/>
        <dbReference type="ChEBI" id="CHEBI:57540"/>
        <dbReference type="ChEBI" id="CHEBI:57945"/>
        <dbReference type="EC" id="7.2.1.1"/>
    </reaction>
</comment>
<evidence type="ECO:0000313" key="12">
    <source>
        <dbReference type="EMBL" id="QFY43142.1"/>
    </source>
</evidence>
<evidence type="ECO:0000259" key="10">
    <source>
        <dbReference type="Pfam" id="PF11973"/>
    </source>
</evidence>
<feature type="domain" description="Na(+)-translocating NADH-quinone reductase subunit A C-terminal" evidence="10">
    <location>
        <begin position="264"/>
        <end position="314"/>
    </location>
</feature>
<keyword evidence="6 8" id="KW-0830">Ubiquinone</keyword>
<evidence type="ECO:0000256" key="7">
    <source>
        <dbReference type="ARBA" id="ARBA00023201"/>
    </source>
</evidence>
<keyword evidence="13" id="KW-1185">Reference proteome</keyword>
<organism evidence="12 13">
    <name type="scientific">Candidatus Methylospira mobilis</name>
    <dbReference type="NCBI Taxonomy" id="1808979"/>
    <lineage>
        <taxon>Bacteria</taxon>
        <taxon>Pseudomonadati</taxon>
        <taxon>Pseudomonadota</taxon>
        <taxon>Gammaproteobacteria</taxon>
        <taxon>Methylococcales</taxon>
        <taxon>Methylococcaceae</taxon>
        <taxon>Candidatus Methylospira</taxon>
    </lineage>
</organism>
<comment type="similarity">
    <text evidence="8">Belongs to the NqrA family.</text>
</comment>
<dbReference type="PANTHER" id="PTHR37839">
    <property type="entry name" value="NA(+)-TRANSLOCATING NADH-QUINONE REDUCTASE SUBUNIT A"/>
    <property type="match status" value="1"/>
</dbReference>
<dbReference type="InterPro" id="IPR056147">
    <property type="entry name" value="NQRA_N"/>
</dbReference>
<keyword evidence="7 8" id="KW-0739">Sodium transport</keyword>
<keyword evidence="1 8" id="KW-0813">Transport</keyword>
<dbReference type="NCBIfam" id="NF003759">
    <property type="entry name" value="PRK05352.1-2"/>
    <property type="match status" value="1"/>
</dbReference>
<evidence type="ECO:0000256" key="1">
    <source>
        <dbReference type="ARBA" id="ARBA00022448"/>
    </source>
</evidence>
<proteinExistence type="inferred from homology"/>
<evidence type="ECO:0000256" key="5">
    <source>
        <dbReference type="ARBA" id="ARBA00023065"/>
    </source>
</evidence>
<keyword evidence="4 8" id="KW-0915">Sodium</keyword>
<dbReference type="OrthoDB" id="9774536at2"/>
<evidence type="ECO:0000259" key="9">
    <source>
        <dbReference type="Pfam" id="PF05896"/>
    </source>
</evidence>
<dbReference type="InterPro" id="IPR008703">
    <property type="entry name" value="NqrA"/>
</dbReference>
<dbReference type="Pfam" id="PF24836">
    <property type="entry name" value="NQRA_2nd"/>
    <property type="match status" value="1"/>
</dbReference>
<dbReference type="NCBIfam" id="TIGR01936">
    <property type="entry name" value="nqrA"/>
    <property type="match status" value="1"/>
</dbReference>
<comment type="subunit">
    <text evidence="8">Composed of six subunits; NqrA, NqrB, NqrC, NqrD, NqrE and NqrF.</text>
</comment>
<dbReference type="AlphaFoldDB" id="A0A5Q0BJ39"/>
<reference evidence="12 13" key="1">
    <citation type="submission" date="2019-09" db="EMBL/GenBank/DDBJ databases">
        <title>Ecophysiology of the spiral-shaped methanotroph Methylospira mobilis as revealed by the complete genome sequence.</title>
        <authorList>
            <person name="Oshkin I.Y."/>
            <person name="Dedysh S.N."/>
            <person name="Miroshnikov K."/>
            <person name="Danilova O.V."/>
            <person name="Hakobyan A."/>
            <person name="Liesack W."/>
        </authorList>
    </citation>
    <scope>NUCLEOTIDE SEQUENCE [LARGE SCALE GENOMIC DNA]</scope>
    <source>
        <strain evidence="12 13">Shm1</strain>
    </source>
</reference>
<dbReference type="GO" id="GO:0006814">
    <property type="term" value="P:sodium ion transport"/>
    <property type="evidence" value="ECO:0007669"/>
    <property type="project" value="UniProtKB-UniRule"/>
</dbReference>
<evidence type="ECO:0000259" key="11">
    <source>
        <dbReference type="Pfam" id="PF24836"/>
    </source>
</evidence>
<dbReference type="Proteomes" id="UP000325755">
    <property type="component" value="Chromosome"/>
</dbReference>
<dbReference type="InParanoid" id="A0A5Q0BJ39"/>
<gene>
    <name evidence="8" type="primary">nqrA</name>
    <name evidence="12" type="ORF">F6R98_11340</name>
</gene>
<feature type="domain" description="NqrA second alpha/beta" evidence="11">
    <location>
        <begin position="115"/>
        <end position="259"/>
    </location>
</feature>
<dbReference type="RefSeq" id="WP_153249124.1">
    <property type="nucleotide sequence ID" value="NZ_CP044205.1"/>
</dbReference>
<dbReference type="InterPro" id="IPR056148">
    <property type="entry name" value="NQRA_2nd"/>
</dbReference>
<dbReference type="InterPro" id="IPR022615">
    <property type="entry name" value="NqrA_C_domain"/>
</dbReference>
<evidence type="ECO:0000256" key="2">
    <source>
        <dbReference type="ARBA" id="ARBA00022967"/>
    </source>
</evidence>
<dbReference type="HAMAP" id="MF_00425">
    <property type="entry name" value="NqrA"/>
    <property type="match status" value="1"/>
</dbReference>
<accession>A0A5Q0BJ39</accession>
<evidence type="ECO:0000256" key="4">
    <source>
        <dbReference type="ARBA" id="ARBA00023053"/>
    </source>
</evidence>